<dbReference type="GO" id="GO:0004820">
    <property type="term" value="F:glycine-tRNA ligase activity"/>
    <property type="evidence" value="ECO:0007669"/>
    <property type="project" value="UniProtKB-UniRule"/>
</dbReference>
<dbReference type="EC" id="6.1.1.14" evidence="9"/>
<dbReference type="InterPro" id="IPR015944">
    <property type="entry name" value="Gly-tRNA-synth_bsu"/>
</dbReference>
<keyword evidence="5 9" id="KW-0648">Protein biosynthesis</keyword>
<dbReference type="InterPro" id="IPR045864">
    <property type="entry name" value="aa-tRNA-synth_II/BPL/LPL"/>
</dbReference>
<dbReference type="EMBL" id="DPBP01000048">
    <property type="protein sequence ID" value="HCE18655.1"/>
    <property type="molecule type" value="Genomic_DNA"/>
</dbReference>
<evidence type="ECO:0000313" key="11">
    <source>
        <dbReference type="Proteomes" id="UP000264141"/>
    </source>
</evidence>
<comment type="catalytic activity">
    <reaction evidence="7 9">
        <text>tRNA(Gly) + glycine + ATP = glycyl-tRNA(Gly) + AMP + diphosphate</text>
        <dbReference type="Rhea" id="RHEA:16013"/>
        <dbReference type="Rhea" id="RHEA-COMP:9664"/>
        <dbReference type="Rhea" id="RHEA-COMP:9683"/>
        <dbReference type="ChEBI" id="CHEBI:30616"/>
        <dbReference type="ChEBI" id="CHEBI:33019"/>
        <dbReference type="ChEBI" id="CHEBI:57305"/>
        <dbReference type="ChEBI" id="CHEBI:78442"/>
        <dbReference type="ChEBI" id="CHEBI:78522"/>
        <dbReference type="ChEBI" id="CHEBI:456215"/>
        <dbReference type="EC" id="6.1.1.14"/>
    </reaction>
</comment>
<protein>
    <recommendedName>
        <fullName evidence="8 9">Multifunctional fusion protein</fullName>
    </recommendedName>
    <domain>
        <recommendedName>
            <fullName evidence="9">Glycine--tRNA ligase beta subunit</fullName>
            <ecNumber evidence="9">6.1.1.14</ecNumber>
        </recommendedName>
        <alternativeName>
            <fullName evidence="9">Glycyl-tRNA synthetase beta subunit</fullName>
            <shortName evidence="9">GlyRS</shortName>
        </alternativeName>
    </domain>
    <domain>
        <recommendedName>
            <fullName evidence="8">Glycine--tRNA ligase alpha subunit</fullName>
        </recommendedName>
        <alternativeName>
            <fullName evidence="8">Glycyl-tRNA synthetase alpha subunit</fullName>
        </alternativeName>
    </domain>
</protein>
<organism evidence="10 11">
    <name type="scientific">Anaerolinea thermolimosa</name>
    <dbReference type="NCBI Taxonomy" id="229919"/>
    <lineage>
        <taxon>Bacteria</taxon>
        <taxon>Bacillati</taxon>
        <taxon>Chloroflexota</taxon>
        <taxon>Anaerolineae</taxon>
        <taxon>Anaerolineales</taxon>
        <taxon>Anaerolineaceae</taxon>
        <taxon>Anaerolinea</taxon>
    </lineage>
</organism>
<dbReference type="PRINTS" id="PR01044">
    <property type="entry name" value="TRNASYNTHGA"/>
</dbReference>
<comment type="similarity">
    <text evidence="1 9">Belongs to the class-II aminoacyl-tRNA synthetase family.</text>
</comment>
<dbReference type="InterPro" id="IPR006194">
    <property type="entry name" value="Gly-tRNA-synth_heterodimer"/>
</dbReference>
<dbReference type="NCBIfam" id="NF006827">
    <property type="entry name" value="PRK09348.1"/>
    <property type="match status" value="1"/>
</dbReference>
<gene>
    <name evidence="8" type="primary">glyQ</name>
    <name evidence="9" type="synonym">glyS</name>
    <name evidence="10" type="ORF">DEQ80_12435</name>
</gene>
<dbReference type="Gene3D" id="1.20.58.180">
    <property type="entry name" value="Class II aaRS and biotin synthetases, domain 2"/>
    <property type="match status" value="1"/>
</dbReference>
<dbReference type="NCBIfam" id="TIGR00388">
    <property type="entry name" value="glyQ"/>
    <property type="match status" value="1"/>
</dbReference>
<dbReference type="FunFam" id="3.30.930.10:FF:000006">
    <property type="entry name" value="Glycine--tRNA ligase alpha subunit"/>
    <property type="match status" value="1"/>
</dbReference>
<dbReference type="HAMAP" id="MF_00254">
    <property type="entry name" value="Gly_tRNA_synth_alpha"/>
    <property type="match status" value="1"/>
</dbReference>
<dbReference type="PANTHER" id="PTHR30075">
    <property type="entry name" value="GLYCYL-TRNA SYNTHETASE"/>
    <property type="match status" value="1"/>
</dbReference>
<comment type="caution">
    <text evidence="10">The sequence shown here is derived from an EMBL/GenBank/DDBJ whole genome shotgun (WGS) entry which is preliminary data.</text>
</comment>
<evidence type="ECO:0000256" key="3">
    <source>
        <dbReference type="ARBA" id="ARBA00022741"/>
    </source>
</evidence>
<comment type="subcellular location">
    <subcellularLocation>
        <location evidence="9">Cytoplasm</location>
    </subcellularLocation>
</comment>
<comment type="subunit">
    <text evidence="9">Tetramer of two alpha and two beta subunits.</text>
</comment>
<dbReference type="HAMAP" id="MF_00255">
    <property type="entry name" value="Gly_tRNA_synth_beta"/>
    <property type="match status" value="1"/>
</dbReference>
<dbReference type="Pfam" id="PF02092">
    <property type="entry name" value="tRNA_synt_2f"/>
    <property type="match status" value="1"/>
</dbReference>
<evidence type="ECO:0000256" key="7">
    <source>
        <dbReference type="ARBA" id="ARBA00047937"/>
    </source>
</evidence>
<dbReference type="OrthoDB" id="9775440at2"/>
<dbReference type="STRING" id="229919.GCA_001050195_02209"/>
<keyword evidence="2 9" id="KW-0436">Ligase</keyword>
<dbReference type="GO" id="GO:0006426">
    <property type="term" value="P:glycyl-tRNA aminoacylation"/>
    <property type="evidence" value="ECO:0007669"/>
    <property type="project" value="UniProtKB-UniRule"/>
</dbReference>
<keyword evidence="4 9" id="KW-0067">ATP-binding</keyword>
<dbReference type="Gene3D" id="3.30.930.10">
    <property type="entry name" value="Bira Bifunctional Protein, Domain 2"/>
    <property type="match status" value="1"/>
</dbReference>
<dbReference type="Proteomes" id="UP000264141">
    <property type="component" value="Unassembled WGS sequence"/>
</dbReference>
<evidence type="ECO:0000256" key="6">
    <source>
        <dbReference type="ARBA" id="ARBA00023146"/>
    </source>
</evidence>
<evidence type="ECO:0000256" key="9">
    <source>
        <dbReference type="HAMAP-Rule" id="MF_00255"/>
    </source>
</evidence>
<dbReference type="SUPFAM" id="SSF109604">
    <property type="entry name" value="HD-domain/PDEase-like"/>
    <property type="match status" value="1"/>
</dbReference>
<dbReference type="InterPro" id="IPR002310">
    <property type="entry name" value="Gly-tRNA_ligase_asu"/>
</dbReference>
<dbReference type="GO" id="GO:0005829">
    <property type="term" value="C:cytosol"/>
    <property type="evidence" value="ECO:0007669"/>
    <property type="project" value="TreeGrafter"/>
</dbReference>
<keyword evidence="3 9" id="KW-0547">Nucleotide-binding</keyword>
<evidence type="ECO:0000256" key="4">
    <source>
        <dbReference type="ARBA" id="ARBA00022840"/>
    </source>
</evidence>
<dbReference type="AlphaFoldDB" id="A0A3D1JK81"/>
<evidence type="ECO:0000256" key="2">
    <source>
        <dbReference type="ARBA" id="ARBA00022598"/>
    </source>
</evidence>
<dbReference type="SUPFAM" id="SSF55681">
    <property type="entry name" value="Class II aaRS and biotin synthetases"/>
    <property type="match status" value="1"/>
</dbReference>
<reference evidence="10 11" key="1">
    <citation type="journal article" date="2018" name="Nat. Biotechnol.">
        <title>A standardized bacterial taxonomy based on genome phylogeny substantially revises the tree of life.</title>
        <authorList>
            <person name="Parks D.H."/>
            <person name="Chuvochina M."/>
            <person name="Waite D.W."/>
            <person name="Rinke C."/>
            <person name="Skarshewski A."/>
            <person name="Chaumeil P.A."/>
            <person name="Hugenholtz P."/>
        </authorList>
    </citation>
    <scope>NUCLEOTIDE SEQUENCE [LARGE SCALE GENOMIC DNA]</scope>
    <source>
        <strain evidence="10">UBA8781</strain>
    </source>
</reference>
<keyword evidence="9" id="KW-0963">Cytoplasm</keyword>
<evidence type="ECO:0000313" key="10">
    <source>
        <dbReference type="EMBL" id="HCE18655.1"/>
    </source>
</evidence>
<name>A0A3D1JK81_9CHLR</name>
<dbReference type="PANTHER" id="PTHR30075:SF2">
    <property type="entry name" value="GLYCINE--TRNA LIGASE, CHLOROPLASTIC_MITOCHONDRIAL 2"/>
    <property type="match status" value="1"/>
</dbReference>
<dbReference type="Pfam" id="PF02091">
    <property type="entry name" value="tRNA-synt_2e"/>
    <property type="match status" value="1"/>
</dbReference>
<dbReference type="NCBIfam" id="TIGR00211">
    <property type="entry name" value="glyS"/>
    <property type="match status" value="1"/>
</dbReference>
<dbReference type="GO" id="GO:0005524">
    <property type="term" value="F:ATP binding"/>
    <property type="evidence" value="ECO:0007669"/>
    <property type="project" value="UniProtKB-UniRule"/>
</dbReference>
<evidence type="ECO:0000256" key="1">
    <source>
        <dbReference type="ARBA" id="ARBA00008226"/>
    </source>
</evidence>
<sequence>MRLSYPVPTGDSIRILHSNSVCYNSRTHFDRGEGMKRSLTFQEIILTLQDFWARQGCLIWQPYYTQVGAGTYNPATFLRVLGPEPWNVGYVEPSIRPDDGRYGENPNRLQQHYQFQVILKPDPGDPQERYLQSLQALGIDPRQHDIRFVEDNWESPALGAWGLGWEVWLDGQEITQFTYFQQAGGFALDPVSVEITYGLERIAMALQRVRNFRDIQWSPDRTYGDVNLQGEQEHSRYYFEVADVERLRQMYDLFEAEAQAALEHELVLPAHDYVLKCSHTFNIMDTRGAIGVTERQALFARMRDLARRVAVAYVEQRKKLGFPWLKDVRPTVSPSTPVEESSSAPLARPADFLLEIGVEELPVADLESALLQLQERLPALLAEQRLSHGEIQVFGTPRRLVALVKDLAPSQPDRTTLVKGPPAARAFDASGRPTQAAEGFARSRGVAVDQLRIEEIDGGRYAVAEVHEAGRSTPAVLREALPGLLAALKFEKSMRWNDSQVSFSRPIRWLVALHGGEIIPFEYAGLRAGRTTRGLRFREPAMMELHHPTDYFSTMRAQGIILDPAERRDVIASQVRHLLQEIGASSRVDDGLLDEVTRLVEAPTALRGTFEPEYLKLPPEVLISVMKKHQRYFPAYAESGGLLPYFIAVRNGDDQYLDVVTDGNEQVIRARFADASFFIQEDLKHSLEDHLPRLGTLTFQVKLGSMLDKSRRIEALVEPLSSFIPLNEEELAVARRSARLCKADLVTHMVVEMTSLQGIMGRYYALHSGESPAVAEAIFEHYLPRYSGDTLPASKPGLLLSVADRLDTLSGLFAAGLAPSGTKDPFAQRRAALGLVQALIGTHTPFDLREGLRLAAAHLPLPASPESQAACFEFITGRLRSYLLDELGFRYDIVDAVMAEQAHNPLGAWQATRELSRWVERPDWNTILPAYSRCVRITRDQPEIYSVNPAHFSHPAEHELFEAIQKAETTHSNAGSPDSFLQAFLPAIPAVNRFFDAVLVMDEDPVVRANRLGLLQRVAALARGTADLSRLEGF</sequence>
<keyword evidence="6 9" id="KW-0030">Aminoacyl-tRNA synthetase</keyword>
<accession>A0A3D1JK81</accession>
<evidence type="ECO:0000256" key="8">
    <source>
        <dbReference type="HAMAP-Rule" id="MF_00254"/>
    </source>
</evidence>
<dbReference type="PROSITE" id="PS50861">
    <property type="entry name" value="AA_TRNA_LIGASE_II_GLYAB"/>
    <property type="match status" value="2"/>
</dbReference>
<proteinExistence type="inferred from homology"/>
<evidence type="ECO:0000256" key="5">
    <source>
        <dbReference type="ARBA" id="ARBA00022917"/>
    </source>
</evidence>
<dbReference type="CDD" id="cd00733">
    <property type="entry name" value="GlyRS_alpha_core"/>
    <property type="match status" value="1"/>
</dbReference>